<keyword evidence="1" id="KW-0812">Transmembrane</keyword>
<reference evidence="2 3" key="1">
    <citation type="submission" date="2020-08" db="EMBL/GenBank/DDBJ databases">
        <title>Sequencing the genomes of 1000 actinobacteria strains.</title>
        <authorList>
            <person name="Klenk H.-P."/>
        </authorList>
    </citation>
    <scope>NUCLEOTIDE SEQUENCE [LARGE SCALE GENOMIC DNA]</scope>
    <source>
        <strain evidence="2 3">DSM 44598</strain>
    </source>
</reference>
<dbReference type="Proteomes" id="UP000579647">
    <property type="component" value="Unassembled WGS sequence"/>
</dbReference>
<protein>
    <submittedName>
        <fullName evidence="2">Uncharacterized protein</fullName>
    </submittedName>
</protein>
<accession>A0A840W1W8</accession>
<keyword evidence="1" id="KW-0472">Membrane</keyword>
<dbReference type="RefSeq" id="WP_184364483.1">
    <property type="nucleotide sequence ID" value="NZ_BAAAKM010000092.1"/>
</dbReference>
<name>A0A840W1W8_9ACTN</name>
<organism evidence="2 3">
    <name type="scientific">Nocardiopsis metallicus</name>
    <dbReference type="NCBI Taxonomy" id="179819"/>
    <lineage>
        <taxon>Bacteria</taxon>
        <taxon>Bacillati</taxon>
        <taxon>Actinomycetota</taxon>
        <taxon>Actinomycetes</taxon>
        <taxon>Streptosporangiales</taxon>
        <taxon>Nocardiopsidaceae</taxon>
        <taxon>Nocardiopsis</taxon>
    </lineage>
</organism>
<dbReference type="AlphaFoldDB" id="A0A840W1W8"/>
<gene>
    <name evidence="2" type="ORF">HNR07_001997</name>
</gene>
<comment type="caution">
    <text evidence="2">The sequence shown here is derived from an EMBL/GenBank/DDBJ whole genome shotgun (WGS) entry which is preliminary data.</text>
</comment>
<evidence type="ECO:0000313" key="3">
    <source>
        <dbReference type="Proteomes" id="UP000579647"/>
    </source>
</evidence>
<feature type="transmembrane region" description="Helical" evidence="1">
    <location>
        <begin position="34"/>
        <end position="60"/>
    </location>
</feature>
<evidence type="ECO:0000313" key="2">
    <source>
        <dbReference type="EMBL" id="MBB5490860.1"/>
    </source>
</evidence>
<keyword evidence="3" id="KW-1185">Reference proteome</keyword>
<evidence type="ECO:0000256" key="1">
    <source>
        <dbReference type="SAM" id="Phobius"/>
    </source>
</evidence>
<proteinExistence type="predicted"/>
<keyword evidence="1" id="KW-1133">Transmembrane helix</keyword>
<dbReference type="EMBL" id="JACHDO010000001">
    <property type="protein sequence ID" value="MBB5490860.1"/>
    <property type="molecule type" value="Genomic_DNA"/>
</dbReference>
<sequence>MGAISVTEEEQRVERRGRLGPPVFGDRWGGVLNALLLTALLTLTIGGGVFGVALSGTVLFPDGVVGRAPRSGFRGARDGR</sequence>